<feature type="region of interest" description="Disordered" evidence="12">
    <location>
        <begin position="511"/>
        <end position="573"/>
    </location>
</feature>
<feature type="domain" description="RRM" evidence="13">
    <location>
        <begin position="399"/>
        <end position="475"/>
    </location>
</feature>
<feature type="domain" description="SET" evidence="14">
    <location>
        <begin position="946"/>
        <end position="1063"/>
    </location>
</feature>
<dbReference type="PROSITE" id="PS50102">
    <property type="entry name" value="RRM"/>
    <property type="match status" value="1"/>
</dbReference>
<dbReference type="SMART" id="SM00508">
    <property type="entry name" value="PostSET"/>
    <property type="match status" value="1"/>
</dbReference>
<keyword evidence="5" id="KW-0949">S-adenosyl-L-methionine</keyword>
<feature type="compositionally biased region" description="Basic and acidic residues" evidence="12">
    <location>
        <begin position="105"/>
        <end position="115"/>
    </location>
</feature>
<evidence type="ECO:0000259" key="14">
    <source>
        <dbReference type="PROSITE" id="PS50280"/>
    </source>
</evidence>
<feature type="compositionally biased region" description="Acidic residues" evidence="12">
    <location>
        <begin position="854"/>
        <end position="863"/>
    </location>
</feature>
<dbReference type="InterPro" id="IPR044570">
    <property type="entry name" value="Set1-like"/>
</dbReference>
<evidence type="ECO:0000259" key="15">
    <source>
        <dbReference type="PROSITE" id="PS50868"/>
    </source>
</evidence>
<proteinExistence type="predicted"/>
<keyword evidence="4" id="KW-0808">Transferase</keyword>
<evidence type="ECO:0000256" key="9">
    <source>
        <dbReference type="ARBA" id="ARBA00047583"/>
    </source>
</evidence>
<dbReference type="EC" id="2.1.1.354" evidence="2"/>
<dbReference type="PANTHER" id="PTHR45814">
    <property type="entry name" value="HISTONE-LYSINE N-METHYLTRANSFERASE SETD1"/>
    <property type="match status" value="1"/>
</dbReference>
<evidence type="ECO:0000256" key="3">
    <source>
        <dbReference type="ARBA" id="ARBA00022603"/>
    </source>
</evidence>
<evidence type="ECO:0000256" key="10">
    <source>
        <dbReference type="ARBA" id="ARBA00049129"/>
    </source>
</evidence>
<dbReference type="Gene3D" id="3.30.70.330">
    <property type="match status" value="1"/>
</dbReference>
<evidence type="ECO:0000313" key="16">
    <source>
        <dbReference type="EMBL" id="KAJ8906395.1"/>
    </source>
</evidence>
<dbReference type="InterPro" id="IPR046341">
    <property type="entry name" value="SET_dom_sf"/>
</dbReference>
<dbReference type="GO" id="GO:0048188">
    <property type="term" value="C:Set1C/COMPASS complex"/>
    <property type="evidence" value="ECO:0007669"/>
    <property type="project" value="TreeGrafter"/>
</dbReference>
<evidence type="ECO:0000256" key="4">
    <source>
        <dbReference type="ARBA" id="ARBA00022679"/>
    </source>
</evidence>
<keyword evidence="3" id="KW-0489">Methyltransferase</keyword>
<dbReference type="GO" id="GO:0003723">
    <property type="term" value="F:RNA binding"/>
    <property type="evidence" value="ECO:0007669"/>
    <property type="project" value="UniProtKB-UniRule"/>
</dbReference>
<evidence type="ECO:0000256" key="12">
    <source>
        <dbReference type="SAM" id="MobiDB-lite"/>
    </source>
</evidence>
<feature type="compositionally biased region" description="Basic and acidic residues" evidence="12">
    <location>
        <begin position="756"/>
        <end position="795"/>
    </location>
</feature>
<organism evidence="16 17">
    <name type="scientific">Rhodosorus marinus</name>
    <dbReference type="NCBI Taxonomy" id="101924"/>
    <lineage>
        <taxon>Eukaryota</taxon>
        <taxon>Rhodophyta</taxon>
        <taxon>Stylonematophyceae</taxon>
        <taxon>Stylonematales</taxon>
        <taxon>Stylonemataceae</taxon>
        <taxon>Rhodosorus</taxon>
    </lineage>
</organism>
<protein>
    <recommendedName>
        <fullName evidence="2">[histone H3]-lysine(4) N-trimethyltransferase</fullName>
        <ecNumber evidence="2">2.1.1.354</ecNumber>
    </recommendedName>
</protein>
<feature type="compositionally biased region" description="Basic and acidic residues" evidence="12">
    <location>
        <begin position="1"/>
        <end position="24"/>
    </location>
</feature>
<evidence type="ECO:0000259" key="13">
    <source>
        <dbReference type="PROSITE" id="PS50102"/>
    </source>
</evidence>
<dbReference type="SMART" id="SM00317">
    <property type="entry name" value="SET"/>
    <property type="match status" value="1"/>
</dbReference>
<dbReference type="PROSITE" id="PS50868">
    <property type="entry name" value="POST_SET"/>
    <property type="match status" value="1"/>
</dbReference>
<evidence type="ECO:0000313" key="17">
    <source>
        <dbReference type="Proteomes" id="UP001157974"/>
    </source>
</evidence>
<name>A0AAV8UUZ7_9RHOD</name>
<comment type="catalytic activity">
    <reaction evidence="8">
        <text>L-lysyl(4)-[histone H3] + 3 S-adenosyl-L-methionine = N(6),N(6),N(6)-trimethyl-L-lysyl(4)-[histone H3] + 3 S-adenosyl-L-homocysteine + 3 H(+)</text>
        <dbReference type="Rhea" id="RHEA:60260"/>
        <dbReference type="Rhea" id="RHEA-COMP:15537"/>
        <dbReference type="Rhea" id="RHEA-COMP:15547"/>
        <dbReference type="ChEBI" id="CHEBI:15378"/>
        <dbReference type="ChEBI" id="CHEBI:29969"/>
        <dbReference type="ChEBI" id="CHEBI:57856"/>
        <dbReference type="ChEBI" id="CHEBI:59789"/>
        <dbReference type="ChEBI" id="CHEBI:61961"/>
        <dbReference type="EC" id="2.1.1.354"/>
    </reaction>
</comment>
<comment type="caution">
    <text evidence="16">The sequence shown here is derived from an EMBL/GenBank/DDBJ whole genome shotgun (WGS) entry which is preliminary data.</text>
</comment>
<reference evidence="16 17" key="1">
    <citation type="journal article" date="2023" name="Nat. Commun.">
        <title>Origin of minicircular mitochondrial genomes in red algae.</title>
        <authorList>
            <person name="Lee Y."/>
            <person name="Cho C.H."/>
            <person name="Lee Y.M."/>
            <person name="Park S.I."/>
            <person name="Yang J.H."/>
            <person name="West J.A."/>
            <person name="Bhattacharya D."/>
            <person name="Yoon H.S."/>
        </authorList>
    </citation>
    <scope>NUCLEOTIDE SEQUENCE [LARGE SCALE GENOMIC DNA]</scope>
    <source>
        <strain evidence="16 17">CCMP1338</strain>
        <tissue evidence="16">Whole cell</tissue>
    </source>
</reference>
<dbReference type="GO" id="GO:0140999">
    <property type="term" value="F:histone H3K4 trimethyltransferase activity"/>
    <property type="evidence" value="ECO:0007669"/>
    <property type="project" value="UniProtKB-EC"/>
</dbReference>
<feature type="compositionally biased region" description="Basic and acidic residues" evidence="12">
    <location>
        <begin position="511"/>
        <end position="555"/>
    </location>
</feature>
<dbReference type="SUPFAM" id="SSF82199">
    <property type="entry name" value="SET domain"/>
    <property type="match status" value="1"/>
</dbReference>
<dbReference type="Proteomes" id="UP001157974">
    <property type="component" value="Unassembled WGS sequence"/>
</dbReference>
<feature type="compositionally biased region" description="Basic and acidic residues" evidence="12">
    <location>
        <begin position="74"/>
        <end position="89"/>
    </location>
</feature>
<dbReference type="InterPro" id="IPR000504">
    <property type="entry name" value="RRM_dom"/>
</dbReference>
<comment type="catalytic activity">
    <reaction evidence="10">
        <text>N(6),N(6)-dimethyl-L-lysyl(4)-[histone H3] + S-adenosyl-L-methionine = N(6),N(6),N(6)-trimethyl-L-lysyl(4)-[histone H3] + S-adenosyl-L-homocysteine + H(+)</text>
        <dbReference type="Rhea" id="RHEA:60272"/>
        <dbReference type="Rhea" id="RHEA-COMP:15537"/>
        <dbReference type="Rhea" id="RHEA-COMP:15540"/>
        <dbReference type="ChEBI" id="CHEBI:15378"/>
        <dbReference type="ChEBI" id="CHEBI:57856"/>
        <dbReference type="ChEBI" id="CHEBI:59789"/>
        <dbReference type="ChEBI" id="CHEBI:61961"/>
        <dbReference type="ChEBI" id="CHEBI:61976"/>
    </reaction>
</comment>
<dbReference type="SMART" id="SM00360">
    <property type="entry name" value="RRM"/>
    <property type="match status" value="1"/>
</dbReference>
<dbReference type="AlphaFoldDB" id="A0AAV8UUZ7"/>
<keyword evidence="11" id="KW-0694">RNA-binding</keyword>
<evidence type="ECO:0000256" key="2">
    <source>
        <dbReference type="ARBA" id="ARBA00012182"/>
    </source>
</evidence>
<comment type="subcellular location">
    <subcellularLocation>
        <location evidence="1">Nucleus</location>
    </subcellularLocation>
</comment>
<evidence type="ECO:0000256" key="5">
    <source>
        <dbReference type="ARBA" id="ARBA00022691"/>
    </source>
</evidence>
<dbReference type="PROSITE" id="PS50280">
    <property type="entry name" value="SET"/>
    <property type="match status" value="1"/>
</dbReference>
<dbReference type="GO" id="GO:0032259">
    <property type="term" value="P:methylation"/>
    <property type="evidence" value="ECO:0007669"/>
    <property type="project" value="UniProtKB-KW"/>
</dbReference>
<feature type="region of interest" description="Disordered" evidence="12">
    <location>
        <begin position="266"/>
        <end position="299"/>
    </location>
</feature>
<dbReference type="Pfam" id="PF00856">
    <property type="entry name" value="SET"/>
    <property type="match status" value="1"/>
</dbReference>
<dbReference type="InterPro" id="IPR035979">
    <property type="entry name" value="RBD_domain_sf"/>
</dbReference>
<dbReference type="EMBL" id="JAMWBK010000003">
    <property type="protein sequence ID" value="KAJ8906395.1"/>
    <property type="molecule type" value="Genomic_DNA"/>
</dbReference>
<dbReference type="PANTHER" id="PTHR45814:SF2">
    <property type="entry name" value="HISTONE-LYSINE N-METHYLTRANSFERASE SETD1"/>
    <property type="match status" value="1"/>
</dbReference>
<dbReference type="InterPro" id="IPR001214">
    <property type="entry name" value="SET_dom"/>
</dbReference>
<evidence type="ECO:0000256" key="7">
    <source>
        <dbReference type="ARBA" id="ARBA00023242"/>
    </source>
</evidence>
<feature type="compositionally biased region" description="Acidic residues" evidence="12">
    <location>
        <begin position="278"/>
        <end position="291"/>
    </location>
</feature>
<dbReference type="SUPFAM" id="SSF54928">
    <property type="entry name" value="RNA-binding domain, RBD"/>
    <property type="match status" value="1"/>
</dbReference>
<feature type="compositionally biased region" description="Polar residues" evidence="12">
    <location>
        <begin position="178"/>
        <end position="197"/>
    </location>
</feature>
<keyword evidence="7" id="KW-0539">Nucleus</keyword>
<feature type="domain" description="Post-SET" evidence="15">
    <location>
        <begin position="1071"/>
        <end position="1087"/>
    </location>
</feature>
<sequence>MSHVEQKQEPAVDAQETEREKLEKPSPPTSSSHFGSDTEAVMSKSSNNVFENADSHGRSEYVALSSPRGADINEESRLPEKMGVQEKRPAPNGFQDSLNSTEAELAPRDDAEGRNDQPSYFAFSGQLNGMEPERGVTVQNPSKRLEATGIGKNVLSRDHQPVRMGMIRGRDSSKPRRTTNPFSEMARQTKQNEIQASGVQAQSEVAETSQEKGPGMTTLIATIKEPKASGSTVFAQARFQIDAVPGKPELVSATAANEVNIYMGPPGPPEPHKLAGDEHDDSDDMDIEEEVPGTQDTRESSVVALKRILGELSTGEAVACLSTLRGDDWRFVGIGSDSQKGIRKYSVRGYVDVGVPAQGSNSWLPLADPRERASGPVRKLLGVLPRYGRDENDPTDDERVLLLSNLNNNVTERFLQQEFSNYGKVAEVKVYRHKGAHAGIAHVRFCSRRESEVALKAFRGRKFLGRSLEIEVDPLFKKANVELERLRKRDEDEEAARVKRLQEDEERRKTIELEKAAERQKQIEQAEEKKRKMKEEQEKQRKQREEAQLHSKLGDEDQGSTQKHARNLTAGEDNRVPSLPALRVAMLPVHVKEVDVKLFFVKYGCIKVQSTGPFWIVVFTSKGRRDFCHKSIRGADDEDRLIRGSRFGVFMHTYEISRGEEMYLLGKVTRPPISKEELLEDTCSLARRVLKEAVFKEIRDIVDNEAVNCVSKTVTENERSRVRTSSLSAMLNTLPKLGFQYALKKGDVDAQQPGDAKGKQTEVQRIEKGIPGKEGTAERREIPVGKTHLPREARRSRYKRKKPQGSDDDETSGSITEELIVEGVPTGEDISSRLRKRLSPELKEAVSEVSEGVSSEEAEDSASDAEGPREEPLIENPSGCARTEPYRKVDPLMKSSVVEDLPSIEIKDSAHQTWKRGAVRGLRRNAGLHCEVSSLLSKLSLKTQRKNLRAGKSRIHGLGLYAVESIEAGEYVVEYIGELVRNSVADSRERMYQRLGMGDSYMFRVSEEAVVDATRNGALSRYINHSCEPNVDARIIEVQKEPKIVFYSKRRLAPGEEITYDYKFELEDDDEKISCLCRSKNCRGYLN</sequence>
<evidence type="ECO:0000256" key="8">
    <source>
        <dbReference type="ARBA" id="ARBA00047571"/>
    </source>
</evidence>
<gene>
    <name evidence="16" type="ORF">NDN08_002888</name>
</gene>
<accession>A0AAV8UUZ7</accession>
<evidence type="ECO:0000256" key="1">
    <source>
        <dbReference type="ARBA" id="ARBA00004123"/>
    </source>
</evidence>
<evidence type="ECO:0000256" key="11">
    <source>
        <dbReference type="PROSITE-ProRule" id="PRU00176"/>
    </source>
</evidence>
<comment type="catalytic activity">
    <reaction evidence="9">
        <text>N(6)-methyl-L-lysyl(4)-[histone H3] + S-adenosyl-L-methionine = N(6),N(6)-dimethyl-L-lysyl(4)-[histone H3] + S-adenosyl-L-homocysteine + H(+)</text>
        <dbReference type="Rhea" id="RHEA:60268"/>
        <dbReference type="Rhea" id="RHEA-COMP:15540"/>
        <dbReference type="Rhea" id="RHEA-COMP:15543"/>
        <dbReference type="ChEBI" id="CHEBI:15378"/>
        <dbReference type="ChEBI" id="CHEBI:57856"/>
        <dbReference type="ChEBI" id="CHEBI:59789"/>
        <dbReference type="ChEBI" id="CHEBI:61929"/>
        <dbReference type="ChEBI" id="CHEBI:61976"/>
    </reaction>
</comment>
<dbReference type="Gene3D" id="2.170.270.10">
    <property type="entry name" value="SET domain"/>
    <property type="match status" value="1"/>
</dbReference>
<feature type="region of interest" description="Disordered" evidence="12">
    <location>
        <begin position="845"/>
        <end position="887"/>
    </location>
</feature>
<dbReference type="InterPro" id="IPR003616">
    <property type="entry name" value="Post-SET_dom"/>
</dbReference>
<dbReference type="CDD" id="cd10518">
    <property type="entry name" value="SET_SETD1-like"/>
    <property type="match status" value="1"/>
</dbReference>
<keyword evidence="17" id="KW-1185">Reference proteome</keyword>
<keyword evidence="6" id="KW-0156">Chromatin regulator</keyword>
<feature type="region of interest" description="Disordered" evidence="12">
    <location>
        <begin position="1"/>
        <end position="197"/>
    </location>
</feature>
<dbReference type="Pfam" id="PF00076">
    <property type="entry name" value="RRM_1"/>
    <property type="match status" value="1"/>
</dbReference>
<feature type="region of interest" description="Disordered" evidence="12">
    <location>
        <begin position="749"/>
        <end position="826"/>
    </location>
</feature>
<evidence type="ECO:0000256" key="6">
    <source>
        <dbReference type="ARBA" id="ARBA00022853"/>
    </source>
</evidence>
<dbReference type="CDD" id="cd00590">
    <property type="entry name" value="RRM_SF"/>
    <property type="match status" value="1"/>
</dbReference>
<dbReference type="InterPro" id="IPR012677">
    <property type="entry name" value="Nucleotide-bd_a/b_plait_sf"/>
</dbReference>